<dbReference type="InterPro" id="IPR000305">
    <property type="entry name" value="GIY-YIG_endonuc"/>
</dbReference>
<dbReference type="RefSeq" id="WP_344962144.1">
    <property type="nucleotide sequence ID" value="NZ_BAABDS010000006.1"/>
</dbReference>
<dbReference type="PANTHER" id="PTHR34477">
    <property type="entry name" value="UPF0213 PROTEIN YHBQ"/>
    <property type="match status" value="1"/>
</dbReference>
<comment type="caution">
    <text evidence="3">The sequence shown here is derived from an EMBL/GenBank/DDBJ whole genome shotgun (WGS) entry which is preliminary data.</text>
</comment>
<feature type="domain" description="GIY-YIG" evidence="2">
    <location>
        <begin position="26"/>
        <end position="103"/>
    </location>
</feature>
<evidence type="ECO:0000313" key="4">
    <source>
        <dbReference type="Proteomes" id="UP001501479"/>
    </source>
</evidence>
<protein>
    <recommendedName>
        <fullName evidence="2">GIY-YIG domain-containing protein</fullName>
    </recommendedName>
</protein>
<dbReference type="Gene3D" id="3.40.1440.10">
    <property type="entry name" value="GIY-YIG endonuclease"/>
    <property type="match status" value="1"/>
</dbReference>
<dbReference type="InterPro" id="IPR050190">
    <property type="entry name" value="UPF0213_domain"/>
</dbReference>
<accession>A0ABP7DAV3</accession>
<proteinExistence type="inferred from homology"/>
<evidence type="ECO:0000313" key="3">
    <source>
        <dbReference type="EMBL" id="GAA3701773.1"/>
    </source>
</evidence>
<evidence type="ECO:0000259" key="2">
    <source>
        <dbReference type="PROSITE" id="PS50164"/>
    </source>
</evidence>
<comment type="similarity">
    <text evidence="1">Belongs to the UPF0213 family.</text>
</comment>
<reference evidence="4" key="1">
    <citation type="journal article" date="2019" name="Int. J. Syst. Evol. Microbiol.">
        <title>The Global Catalogue of Microorganisms (GCM) 10K type strain sequencing project: providing services to taxonomists for standard genome sequencing and annotation.</title>
        <authorList>
            <consortium name="The Broad Institute Genomics Platform"/>
            <consortium name="The Broad Institute Genome Sequencing Center for Infectious Disease"/>
            <person name="Wu L."/>
            <person name="Ma J."/>
        </authorList>
    </citation>
    <scope>NUCLEOTIDE SEQUENCE [LARGE SCALE GENOMIC DNA]</scope>
    <source>
        <strain evidence="4">JCM 17329</strain>
    </source>
</reference>
<keyword evidence="4" id="KW-1185">Reference proteome</keyword>
<organism evidence="3 4">
    <name type="scientific">Oceanisphaera sediminis</name>
    <dbReference type="NCBI Taxonomy" id="981381"/>
    <lineage>
        <taxon>Bacteria</taxon>
        <taxon>Pseudomonadati</taxon>
        <taxon>Pseudomonadota</taxon>
        <taxon>Gammaproteobacteria</taxon>
        <taxon>Aeromonadales</taxon>
        <taxon>Aeromonadaceae</taxon>
        <taxon>Oceanisphaera</taxon>
    </lineage>
</organism>
<dbReference type="PANTHER" id="PTHR34477:SF1">
    <property type="entry name" value="UPF0213 PROTEIN YHBQ"/>
    <property type="match status" value="1"/>
</dbReference>
<sequence length="122" mass="14059">MSMTFDSHKMNDEYSVSNHAADNPASPWHLYLLRCRDGSLYAGISLDPVRRCKEHNQQVSRASRYVWSRRPAELVWQRAVASQSVALQLEYRLKKLSKTAKEKLLQDDNGWLTLQAKIKTAP</sequence>
<dbReference type="InterPro" id="IPR035901">
    <property type="entry name" value="GIY-YIG_endonuc_sf"/>
</dbReference>
<dbReference type="Pfam" id="PF01541">
    <property type="entry name" value="GIY-YIG"/>
    <property type="match status" value="1"/>
</dbReference>
<dbReference type="PROSITE" id="PS50164">
    <property type="entry name" value="GIY_YIG"/>
    <property type="match status" value="1"/>
</dbReference>
<dbReference type="CDD" id="cd10456">
    <property type="entry name" value="GIY-YIG_UPF0213"/>
    <property type="match status" value="1"/>
</dbReference>
<gene>
    <name evidence="3" type="ORF">GCM10022421_05410</name>
</gene>
<evidence type="ECO:0000256" key="1">
    <source>
        <dbReference type="ARBA" id="ARBA00007435"/>
    </source>
</evidence>
<dbReference type="Proteomes" id="UP001501479">
    <property type="component" value="Unassembled WGS sequence"/>
</dbReference>
<dbReference type="EMBL" id="BAABDS010000006">
    <property type="protein sequence ID" value="GAA3701773.1"/>
    <property type="molecule type" value="Genomic_DNA"/>
</dbReference>
<dbReference type="SUPFAM" id="SSF82771">
    <property type="entry name" value="GIY-YIG endonuclease"/>
    <property type="match status" value="1"/>
</dbReference>
<name>A0ABP7DAV3_9GAMM</name>